<evidence type="ECO:0000313" key="6">
    <source>
        <dbReference type="EMBL" id="KAJ1360988.1"/>
    </source>
</evidence>
<reference evidence="6" key="1">
    <citation type="submission" date="2021-06" db="EMBL/GenBank/DDBJ databases">
        <title>Parelaphostrongylus tenuis whole genome reference sequence.</title>
        <authorList>
            <person name="Garwood T.J."/>
            <person name="Larsen P.A."/>
            <person name="Fountain-Jones N.M."/>
            <person name="Garbe J.R."/>
            <person name="Macchietto M.G."/>
            <person name="Kania S.A."/>
            <person name="Gerhold R.W."/>
            <person name="Richards J.E."/>
            <person name="Wolf T.M."/>
        </authorList>
    </citation>
    <scope>NUCLEOTIDE SEQUENCE</scope>
    <source>
        <strain evidence="6">MNPRO001-30</strain>
        <tissue evidence="6">Meninges</tissue>
    </source>
</reference>
<evidence type="ECO:0000256" key="2">
    <source>
        <dbReference type="ARBA" id="ARBA00022737"/>
    </source>
</evidence>
<evidence type="ECO:0000259" key="4">
    <source>
        <dbReference type="Pfam" id="PF23387"/>
    </source>
</evidence>
<organism evidence="6 7">
    <name type="scientific">Parelaphostrongylus tenuis</name>
    <name type="common">Meningeal worm</name>
    <dbReference type="NCBI Taxonomy" id="148309"/>
    <lineage>
        <taxon>Eukaryota</taxon>
        <taxon>Metazoa</taxon>
        <taxon>Ecdysozoa</taxon>
        <taxon>Nematoda</taxon>
        <taxon>Chromadorea</taxon>
        <taxon>Rhabditida</taxon>
        <taxon>Rhabditina</taxon>
        <taxon>Rhabditomorpha</taxon>
        <taxon>Strongyloidea</taxon>
        <taxon>Metastrongylidae</taxon>
        <taxon>Parelaphostrongylus</taxon>
    </lineage>
</organism>
<dbReference type="Pfam" id="PF23387">
    <property type="entry name" value="TPR_IFT80_172"/>
    <property type="match status" value="1"/>
</dbReference>
<evidence type="ECO:0000256" key="3">
    <source>
        <dbReference type="SAM" id="Phobius"/>
    </source>
</evidence>
<evidence type="ECO:0000259" key="5">
    <source>
        <dbReference type="Pfam" id="PF23390"/>
    </source>
</evidence>
<dbReference type="PANTHER" id="PTHR12764:SF5">
    <property type="entry name" value="LD29485P"/>
    <property type="match status" value="1"/>
</dbReference>
<dbReference type="EMBL" id="JAHQIW010004070">
    <property type="protein sequence ID" value="KAJ1360988.1"/>
    <property type="molecule type" value="Genomic_DNA"/>
</dbReference>
<dbReference type="InterPro" id="IPR056158">
    <property type="entry name" value="Beta-prop_IFT121_2nd"/>
</dbReference>
<dbReference type="GO" id="GO:1905515">
    <property type="term" value="P:non-motile cilium assembly"/>
    <property type="evidence" value="ECO:0007669"/>
    <property type="project" value="TreeGrafter"/>
</dbReference>
<feature type="domain" description="IFT121 second beta-propeller" evidence="5">
    <location>
        <begin position="37"/>
        <end position="112"/>
    </location>
</feature>
<dbReference type="GO" id="GO:0061512">
    <property type="term" value="P:protein localization to cilium"/>
    <property type="evidence" value="ECO:0007669"/>
    <property type="project" value="TreeGrafter"/>
</dbReference>
<dbReference type="SUPFAM" id="SSF48452">
    <property type="entry name" value="TPR-like"/>
    <property type="match status" value="1"/>
</dbReference>
<dbReference type="PANTHER" id="PTHR12764">
    <property type="entry name" value="WD REPEAT DOMAIN-RELATED"/>
    <property type="match status" value="1"/>
</dbReference>
<dbReference type="InterPro" id="IPR056157">
    <property type="entry name" value="TPR_IFT80_172_dom"/>
</dbReference>
<dbReference type="GO" id="GO:0035721">
    <property type="term" value="P:intraciliary retrograde transport"/>
    <property type="evidence" value="ECO:0007669"/>
    <property type="project" value="TreeGrafter"/>
</dbReference>
<dbReference type="Pfam" id="PF23390">
    <property type="entry name" value="Beta-prop_WDR35_2nd"/>
    <property type="match status" value="1"/>
</dbReference>
<keyword evidence="3" id="KW-0472">Membrane</keyword>
<keyword evidence="2" id="KW-0677">Repeat</keyword>
<dbReference type="InterPro" id="IPR057361">
    <property type="entry name" value="TPR_WDR35"/>
</dbReference>
<dbReference type="InterPro" id="IPR039857">
    <property type="entry name" value="Ift122/121"/>
</dbReference>
<dbReference type="AlphaFoldDB" id="A0AAD5QQL6"/>
<protein>
    <submittedName>
        <fullName evidence="6">Uncharacterized protein</fullName>
    </submittedName>
</protein>
<dbReference type="InterPro" id="IPR011990">
    <property type="entry name" value="TPR-like_helical_dom_sf"/>
</dbReference>
<keyword evidence="7" id="KW-1185">Reference proteome</keyword>
<dbReference type="Proteomes" id="UP001196413">
    <property type="component" value="Unassembled WGS sequence"/>
</dbReference>
<dbReference type="Gene3D" id="1.25.40.470">
    <property type="match status" value="2"/>
</dbReference>
<feature type="domain" description="IFT80/172/WDR35 TPR" evidence="4">
    <location>
        <begin position="176"/>
        <end position="265"/>
    </location>
</feature>
<name>A0AAD5QQL6_PARTN</name>
<dbReference type="GO" id="GO:0097730">
    <property type="term" value="C:non-motile cilium"/>
    <property type="evidence" value="ECO:0007669"/>
    <property type="project" value="TreeGrafter"/>
</dbReference>
<keyword evidence="3" id="KW-0812">Transmembrane</keyword>
<feature type="transmembrane region" description="Helical" evidence="3">
    <location>
        <begin position="426"/>
        <end position="447"/>
    </location>
</feature>
<accession>A0AAD5QQL6</accession>
<sequence length="449" mass="51988">MHCSSLTGCSWDPTSVKLALSSENLLWFANVRPRYKWGYCGHTIVYSYEKVERGDYRVVFYESKLDESYSKPVRQLEQIAAYGDYCVIVNRQDDACLLQLCNNIGTCIDFKTRLTCYSFFDLHENNINKVPTMDVKEVADFKWDEEQDDSIAYISKQKLFVLRGKEAEEGIPCDGALLTEVALLRLDISTAEYAYVKMRDYCGLRFCERIMEIQDPHLKKAEIFIHLGRASDAEKVYIEQDRRDLAIDMYKRADEWLRVLRLVSISSNATDDKQRIEALTNVANYNKDRQRWKEAADHYELAGKSKELMECYIHLDDFYGLENLAKQLPDRHPLLPQIAELFASSGLCENAVQCFLRCGQISDSLDTCIQLNNWDKAVALSRTHNLRDVNVLMGKYVEELSESSERFLAAVQLYRRAGRFLDGARVVYMVLSQDFCFILIVTIMLLFEK</sequence>
<dbReference type="GO" id="GO:0030991">
    <property type="term" value="C:intraciliary transport particle A"/>
    <property type="evidence" value="ECO:0007669"/>
    <property type="project" value="TreeGrafter"/>
</dbReference>
<dbReference type="Pfam" id="PF25170">
    <property type="entry name" value="TPR_WDR35"/>
    <property type="match status" value="1"/>
</dbReference>
<keyword evidence="1" id="KW-0853">WD repeat</keyword>
<comment type="caution">
    <text evidence="6">The sequence shown here is derived from an EMBL/GenBank/DDBJ whole genome shotgun (WGS) entry which is preliminary data.</text>
</comment>
<gene>
    <name evidence="6" type="ORF">KIN20_020130</name>
</gene>
<proteinExistence type="predicted"/>
<evidence type="ECO:0000256" key="1">
    <source>
        <dbReference type="ARBA" id="ARBA00022574"/>
    </source>
</evidence>
<keyword evidence="3" id="KW-1133">Transmembrane helix</keyword>
<evidence type="ECO:0000313" key="7">
    <source>
        <dbReference type="Proteomes" id="UP001196413"/>
    </source>
</evidence>